<sequence length="148" mass="16310">MNFVRKSGLNAKEVIKDLAEVDTDDSGAGSENEDEPISDDESFEFDDDVELVDSNEVDMEADARKIDEAIEIPIQRAMGDQSVREFPITADRSSKAGVVWTKINLDQTKRVVNLVKILGKPDPNAIAARRVDSSALSAFQIISQLQTQ</sequence>
<protein>
    <submittedName>
        <fullName evidence="2">Uncharacterized protein</fullName>
    </submittedName>
</protein>
<feature type="region of interest" description="Disordered" evidence="1">
    <location>
        <begin position="18"/>
        <end position="43"/>
    </location>
</feature>
<feature type="compositionally biased region" description="Acidic residues" evidence="1">
    <location>
        <begin position="20"/>
        <end position="43"/>
    </location>
</feature>
<evidence type="ECO:0000313" key="2">
    <source>
        <dbReference type="EMBL" id="RNA32369.1"/>
    </source>
</evidence>
<accession>A0A3M7S9J3</accession>
<name>A0A3M7S9J3_BRAPC</name>
<evidence type="ECO:0000256" key="1">
    <source>
        <dbReference type="SAM" id="MobiDB-lite"/>
    </source>
</evidence>
<comment type="caution">
    <text evidence="2">The sequence shown here is derived from an EMBL/GenBank/DDBJ whole genome shotgun (WGS) entry which is preliminary data.</text>
</comment>
<evidence type="ECO:0000313" key="3">
    <source>
        <dbReference type="Proteomes" id="UP000276133"/>
    </source>
</evidence>
<organism evidence="2 3">
    <name type="scientific">Brachionus plicatilis</name>
    <name type="common">Marine rotifer</name>
    <name type="synonym">Brachionus muelleri</name>
    <dbReference type="NCBI Taxonomy" id="10195"/>
    <lineage>
        <taxon>Eukaryota</taxon>
        <taxon>Metazoa</taxon>
        <taxon>Spiralia</taxon>
        <taxon>Gnathifera</taxon>
        <taxon>Rotifera</taxon>
        <taxon>Eurotatoria</taxon>
        <taxon>Monogononta</taxon>
        <taxon>Pseudotrocha</taxon>
        <taxon>Ploima</taxon>
        <taxon>Brachionidae</taxon>
        <taxon>Brachionus</taxon>
    </lineage>
</organism>
<reference evidence="2 3" key="1">
    <citation type="journal article" date="2018" name="Sci. Rep.">
        <title>Genomic signatures of local adaptation to the degree of environmental predictability in rotifers.</title>
        <authorList>
            <person name="Franch-Gras L."/>
            <person name="Hahn C."/>
            <person name="Garcia-Roger E.M."/>
            <person name="Carmona M.J."/>
            <person name="Serra M."/>
            <person name="Gomez A."/>
        </authorList>
    </citation>
    <scope>NUCLEOTIDE SEQUENCE [LARGE SCALE GENOMIC DNA]</scope>
    <source>
        <strain evidence="2">HYR1</strain>
    </source>
</reference>
<dbReference type="Proteomes" id="UP000276133">
    <property type="component" value="Unassembled WGS sequence"/>
</dbReference>
<keyword evidence="3" id="KW-1185">Reference proteome</keyword>
<dbReference type="OrthoDB" id="10155628at2759"/>
<dbReference type="EMBL" id="REGN01001813">
    <property type="protein sequence ID" value="RNA32369.1"/>
    <property type="molecule type" value="Genomic_DNA"/>
</dbReference>
<proteinExistence type="predicted"/>
<gene>
    <name evidence="2" type="ORF">BpHYR1_052924</name>
</gene>
<dbReference type="AlphaFoldDB" id="A0A3M7S9J3"/>